<evidence type="ECO:0000256" key="5">
    <source>
        <dbReference type="ARBA" id="ARBA00032976"/>
    </source>
</evidence>
<name>A0A8J7M5C6_9RHOB</name>
<dbReference type="AlphaFoldDB" id="A0A8J7M5C6"/>
<evidence type="ECO:0000313" key="7">
    <source>
        <dbReference type="EMBL" id="MBK0398734.1"/>
    </source>
</evidence>
<comment type="similarity">
    <text evidence="2">Belongs to the polysaccharide deacetylase family.</text>
</comment>
<accession>A0A8J7M5C6</accession>
<dbReference type="PANTHER" id="PTHR34216:SF7">
    <property type="entry name" value="POLY-BETA-1,6-N-ACETYL-D-GLUCOSAMINE N-DEACETYLASE"/>
    <property type="match status" value="1"/>
</dbReference>
<evidence type="ECO:0000256" key="2">
    <source>
        <dbReference type="ARBA" id="ARBA00010973"/>
    </source>
</evidence>
<feature type="domain" description="NodB homology" evidence="6">
    <location>
        <begin position="106"/>
        <end position="361"/>
    </location>
</feature>
<dbReference type="SUPFAM" id="SSF88713">
    <property type="entry name" value="Glycoside hydrolase/deacetylase"/>
    <property type="match status" value="1"/>
</dbReference>
<evidence type="ECO:0000259" key="6">
    <source>
        <dbReference type="PROSITE" id="PS51677"/>
    </source>
</evidence>
<comment type="caution">
    <text evidence="7">The sequence shown here is derived from an EMBL/GenBank/DDBJ whole genome shotgun (WGS) entry which is preliminary data.</text>
</comment>
<dbReference type="Gene3D" id="3.20.20.370">
    <property type="entry name" value="Glycoside hydrolase/deacetylase"/>
    <property type="match status" value="1"/>
</dbReference>
<reference evidence="7" key="1">
    <citation type="submission" date="2020-12" db="EMBL/GenBank/DDBJ databases">
        <title>Bacterial taxonomy.</title>
        <authorList>
            <person name="Pan X."/>
        </authorList>
    </citation>
    <scope>NUCLEOTIDE SEQUENCE</scope>
    <source>
        <strain evidence="7">M0105</strain>
    </source>
</reference>
<evidence type="ECO:0000313" key="8">
    <source>
        <dbReference type="Proteomes" id="UP000655420"/>
    </source>
</evidence>
<dbReference type="InterPro" id="IPR002509">
    <property type="entry name" value="NODB_dom"/>
</dbReference>
<dbReference type="GO" id="GO:0005975">
    <property type="term" value="P:carbohydrate metabolic process"/>
    <property type="evidence" value="ECO:0007669"/>
    <property type="project" value="InterPro"/>
</dbReference>
<dbReference type="InterPro" id="IPR051398">
    <property type="entry name" value="Polysacch_Deacetylase"/>
</dbReference>
<dbReference type="PANTHER" id="PTHR34216">
    <property type="match status" value="1"/>
</dbReference>
<comment type="function">
    <text evidence="1">Is involved in generating a small heat-stable compound (Nod), an acylated oligomer of N-acetylglucosamine, that stimulates mitosis in various plant protoplasts.</text>
</comment>
<dbReference type="RefSeq" id="WP_200608290.1">
    <property type="nucleotide sequence ID" value="NZ_JAEHHL010000002.1"/>
</dbReference>
<evidence type="ECO:0000256" key="3">
    <source>
        <dbReference type="ARBA" id="ARBA00020071"/>
    </source>
</evidence>
<dbReference type="InterPro" id="IPR011330">
    <property type="entry name" value="Glyco_hydro/deAcase_b/a-brl"/>
</dbReference>
<sequence length="361" mass="38853">MTLDLRPPAAAVARAALRRLVIAGGLEVSALASRTGLAPQTAGLGLVFMLHHVRRHRPQSFDPNALLSITPSFLDAALARLKALGLRPVDLAEIPAAVTNNDPGDPVFAVTLDDGYRNNLEEALPVFEKHGVPFTVFVTSGFVERRFTLWWETAERLLRAAPEVSIDFGDGAQRFRTATHAQKSALFDALFPVMTGPSQLAAIEGLNAAARGAGIDPLVITDQLIMTEAELRRLSAHPLARLEPHTVSHVALAQVGAKQLRDEIAESCGRLREWTGREPCAFAYPYGFLSTAGAREFDATRDAGLALAVTTRPAMLGPRHAATPHNLPRVALNGHFQKPRFVDALASGLPFRVSGLIRKGG</sequence>
<protein>
    <recommendedName>
        <fullName evidence="3">Chitooligosaccharide deacetylase</fullName>
    </recommendedName>
    <alternativeName>
        <fullName evidence="5">Nodulation protein B</fullName>
    </alternativeName>
</protein>
<proteinExistence type="inferred from homology"/>
<dbReference type="Proteomes" id="UP000655420">
    <property type="component" value="Unassembled WGS sequence"/>
</dbReference>
<dbReference type="PROSITE" id="PS51677">
    <property type="entry name" value="NODB"/>
    <property type="match status" value="1"/>
</dbReference>
<dbReference type="GO" id="GO:0016810">
    <property type="term" value="F:hydrolase activity, acting on carbon-nitrogen (but not peptide) bonds"/>
    <property type="evidence" value="ECO:0007669"/>
    <property type="project" value="InterPro"/>
</dbReference>
<dbReference type="EMBL" id="JAEHHL010000002">
    <property type="protein sequence ID" value="MBK0398734.1"/>
    <property type="molecule type" value="Genomic_DNA"/>
</dbReference>
<dbReference type="Pfam" id="PF01522">
    <property type="entry name" value="Polysacc_deac_1"/>
    <property type="match status" value="2"/>
</dbReference>
<organism evidence="7 8">
    <name type="scientific">Thermohalobaculum xanthum</name>
    <dbReference type="NCBI Taxonomy" id="2753746"/>
    <lineage>
        <taxon>Bacteria</taxon>
        <taxon>Pseudomonadati</taxon>
        <taxon>Pseudomonadota</taxon>
        <taxon>Alphaproteobacteria</taxon>
        <taxon>Rhodobacterales</taxon>
        <taxon>Paracoccaceae</taxon>
        <taxon>Thermohalobaculum</taxon>
    </lineage>
</organism>
<gene>
    <name evidence="7" type="ORF">H0I76_06005</name>
</gene>
<evidence type="ECO:0000256" key="1">
    <source>
        <dbReference type="ARBA" id="ARBA00003236"/>
    </source>
</evidence>
<keyword evidence="4" id="KW-0732">Signal</keyword>
<evidence type="ECO:0000256" key="4">
    <source>
        <dbReference type="ARBA" id="ARBA00022729"/>
    </source>
</evidence>
<keyword evidence="8" id="KW-1185">Reference proteome</keyword>